<evidence type="ECO:0000313" key="7">
    <source>
        <dbReference type="Proteomes" id="UP000027265"/>
    </source>
</evidence>
<reference evidence="7" key="1">
    <citation type="journal article" date="2014" name="Proc. Natl. Acad. Sci. U.S.A.">
        <title>Extensive sampling of basidiomycete genomes demonstrates inadequacy of the white-rot/brown-rot paradigm for wood decay fungi.</title>
        <authorList>
            <person name="Riley R."/>
            <person name="Salamov A.A."/>
            <person name="Brown D.W."/>
            <person name="Nagy L.G."/>
            <person name="Floudas D."/>
            <person name="Held B.W."/>
            <person name="Levasseur A."/>
            <person name="Lombard V."/>
            <person name="Morin E."/>
            <person name="Otillar R."/>
            <person name="Lindquist E.A."/>
            <person name="Sun H."/>
            <person name="LaButti K.M."/>
            <person name="Schmutz J."/>
            <person name="Jabbour D."/>
            <person name="Luo H."/>
            <person name="Baker S.E."/>
            <person name="Pisabarro A.G."/>
            <person name="Walton J.D."/>
            <person name="Blanchette R.A."/>
            <person name="Henrissat B."/>
            <person name="Martin F."/>
            <person name="Cullen D."/>
            <person name="Hibbett D.S."/>
            <person name="Grigoriev I.V."/>
        </authorList>
    </citation>
    <scope>NUCLEOTIDE SEQUENCE [LARGE SCALE GENOMIC DNA]</scope>
    <source>
        <strain evidence="7">MUCL 33604</strain>
    </source>
</reference>
<keyword evidence="5" id="KW-0443">Lipid metabolism</keyword>
<keyword evidence="7" id="KW-1185">Reference proteome</keyword>
<evidence type="ECO:0000256" key="1">
    <source>
        <dbReference type="ARBA" id="ARBA00010815"/>
    </source>
</evidence>
<dbReference type="CDD" id="cd02440">
    <property type="entry name" value="AdoMet_MTases"/>
    <property type="match status" value="1"/>
</dbReference>
<dbReference type="InterPro" id="IPR003333">
    <property type="entry name" value="CMAS"/>
</dbReference>
<dbReference type="HOGENOM" id="CLU_026434_0_0_1"/>
<dbReference type="STRING" id="933084.A0A067PJZ7"/>
<keyword evidence="2" id="KW-0489">Methyltransferase</keyword>
<dbReference type="Gene3D" id="3.40.50.150">
    <property type="entry name" value="Vaccinia Virus protein VP39"/>
    <property type="match status" value="1"/>
</dbReference>
<dbReference type="PIRSF" id="PIRSF003085">
    <property type="entry name" value="CMAS"/>
    <property type="match status" value="1"/>
</dbReference>
<name>A0A067PJZ7_9AGAM</name>
<dbReference type="GO" id="GO:0032259">
    <property type="term" value="P:methylation"/>
    <property type="evidence" value="ECO:0007669"/>
    <property type="project" value="UniProtKB-KW"/>
</dbReference>
<sequence>MALTISSLNVLKPSSSFSTISVPNPRSWLISFARESICSVLERGISNGYLEIKDSDHRTRYFGVYRDGCNAVVLRVFSDEFWVRVLFSGDLGFSEAYIYGDVEVSDLKGIMKLWLENTATMASLSSLSRLSSVFSSLSNAFFGQTKWRARANVIASYDQSNDLFKAFLSREMMYSCALWGHEEGGVMGDLTLGLKPFSEDLENAQLRKIRHVLKKARVHAGSRVLEFGSGWGGLAIVAAKECGCSVDTLTLSVEQKKLAEERVKEAGLEGKITVHLMDYRDVLNNSEWEHSFDAFVSVEMIEHVGASHYKTYFKVLDYALKSHGAAAVVTSSTFPECRYTGYQAEDFMRRYMWPNSCLPSATVLVESAQLASQGRFILETVENHSSHYPRTLRTWSRRLESSFSTLRPILVKDFPSLAHADEFEAFQRKWRYFFEYAGTGFEKGWISCHMLTFVREGDCNFD</sequence>
<dbReference type="PANTHER" id="PTHR43667:SF2">
    <property type="entry name" value="FATTY ACID C-METHYL TRANSFERASE"/>
    <property type="match status" value="1"/>
</dbReference>
<dbReference type="GO" id="GO:0008610">
    <property type="term" value="P:lipid biosynthetic process"/>
    <property type="evidence" value="ECO:0007669"/>
    <property type="project" value="InterPro"/>
</dbReference>
<evidence type="ECO:0000256" key="4">
    <source>
        <dbReference type="ARBA" id="ARBA00022691"/>
    </source>
</evidence>
<evidence type="ECO:0000256" key="5">
    <source>
        <dbReference type="ARBA" id="ARBA00023098"/>
    </source>
</evidence>
<gene>
    <name evidence="6" type="ORF">JAAARDRAFT_37756</name>
</gene>
<dbReference type="OrthoDB" id="8300214at2759"/>
<keyword evidence="4" id="KW-0949">S-adenosyl-L-methionine</keyword>
<evidence type="ECO:0008006" key="8">
    <source>
        <dbReference type="Google" id="ProtNLM"/>
    </source>
</evidence>
<dbReference type="EMBL" id="KL197726">
    <property type="protein sequence ID" value="KDQ55228.1"/>
    <property type="molecule type" value="Genomic_DNA"/>
</dbReference>
<dbReference type="Pfam" id="PF02353">
    <property type="entry name" value="CMAS"/>
    <property type="match status" value="1"/>
</dbReference>
<dbReference type="Proteomes" id="UP000027265">
    <property type="component" value="Unassembled WGS sequence"/>
</dbReference>
<comment type="similarity">
    <text evidence="1">Belongs to the CFA/CMAS family.</text>
</comment>
<organism evidence="6 7">
    <name type="scientific">Jaapia argillacea MUCL 33604</name>
    <dbReference type="NCBI Taxonomy" id="933084"/>
    <lineage>
        <taxon>Eukaryota</taxon>
        <taxon>Fungi</taxon>
        <taxon>Dikarya</taxon>
        <taxon>Basidiomycota</taxon>
        <taxon>Agaricomycotina</taxon>
        <taxon>Agaricomycetes</taxon>
        <taxon>Agaricomycetidae</taxon>
        <taxon>Jaapiales</taxon>
        <taxon>Jaapiaceae</taxon>
        <taxon>Jaapia</taxon>
    </lineage>
</organism>
<dbReference type="InterPro" id="IPR029063">
    <property type="entry name" value="SAM-dependent_MTases_sf"/>
</dbReference>
<dbReference type="InParanoid" id="A0A067PJZ7"/>
<dbReference type="SUPFAM" id="SSF53335">
    <property type="entry name" value="S-adenosyl-L-methionine-dependent methyltransferases"/>
    <property type="match status" value="1"/>
</dbReference>
<proteinExistence type="inferred from homology"/>
<evidence type="ECO:0000313" key="6">
    <source>
        <dbReference type="EMBL" id="KDQ55228.1"/>
    </source>
</evidence>
<dbReference type="AlphaFoldDB" id="A0A067PJZ7"/>
<dbReference type="InterPro" id="IPR050723">
    <property type="entry name" value="CFA/CMAS"/>
</dbReference>
<protein>
    <recommendedName>
        <fullName evidence="8">Cyclopropane-fatty-acyl-phospholipid synthase</fullName>
    </recommendedName>
</protein>
<dbReference type="GO" id="GO:0008168">
    <property type="term" value="F:methyltransferase activity"/>
    <property type="evidence" value="ECO:0007669"/>
    <property type="project" value="UniProtKB-KW"/>
</dbReference>
<evidence type="ECO:0000256" key="3">
    <source>
        <dbReference type="ARBA" id="ARBA00022679"/>
    </source>
</evidence>
<accession>A0A067PJZ7</accession>
<dbReference type="PANTHER" id="PTHR43667">
    <property type="entry name" value="CYCLOPROPANE-FATTY-ACYL-PHOSPHOLIPID SYNTHASE"/>
    <property type="match status" value="1"/>
</dbReference>
<keyword evidence="3" id="KW-0808">Transferase</keyword>
<evidence type="ECO:0000256" key="2">
    <source>
        <dbReference type="ARBA" id="ARBA00022603"/>
    </source>
</evidence>